<dbReference type="AlphaFoldDB" id="A0AAU2VTL9"/>
<dbReference type="Pfam" id="PF14440">
    <property type="entry name" value="XOO_2897-deam"/>
    <property type="match status" value="1"/>
</dbReference>
<organism evidence="1">
    <name type="scientific">Streptomyces sp. NBC_00008</name>
    <dbReference type="NCBI Taxonomy" id="2903610"/>
    <lineage>
        <taxon>Bacteria</taxon>
        <taxon>Bacillati</taxon>
        <taxon>Actinomycetota</taxon>
        <taxon>Actinomycetes</taxon>
        <taxon>Kitasatosporales</taxon>
        <taxon>Streptomycetaceae</taxon>
        <taxon>Streptomyces</taxon>
    </lineage>
</organism>
<accession>A0AAU2VTL9</accession>
<evidence type="ECO:0000313" key="1">
    <source>
        <dbReference type="EMBL" id="WTW70931.1"/>
    </source>
</evidence>
<dbReference type="EMBL" id="CP108313">
    <property type="protein sequence ID" value="WTW70931.1"/>
    <property type="molecule type" value="Genomic_DNA"/>
</dbReference>
<dbReference type="Pfam" id="PF14435">
    <property type="entry name" value="SUKH-4"/>
    <property type="match status" value="1"/>
</dbReference>
<dbReference type="InterPro" id="IPR032722">
    <property type="entry name" value="Deaminase_XOO_2897"/>
</dbReference>
<gene>
    <name evidence="1" type="ORF">OG398_23025</name>
</gene>
<proteinExistence type="predicted"/>
<name>A0AAU2VTL9_9ACTN</name>
<reference evidence="1" key="1">
    <citation type="submission" date="2022-10" db="EMBL/GenBank/DDBJ databases">
        <title>The complete genomes of actinobacterial strains from the NBC collection.</title>
        <authorList>
            <person name="Joergensen T.S."/>
            <person name="Alvarez Arevalo M."/>
            <person name="Sterndorff E.B."/>
            <person name="Faurdal D."/>
            <person name="Vuksanovic O."/>
            <person name="Mourched A.-S."/>
            <person name="Charusanti P."/>
            <person name="Shaw S."/>
            <person name="Blin K."/>
            <person name="Weber T."/>
        </authorList>
    </citation>
    <scope>NUCLEOTIDE SEQUENCE</scope>
    <source>
        <strain evidence="1">NBC_00008</strain>
    </source>
</reference>
<sequence length="293" mass="31544">MSVPVPGSCVAHFGSGGLRRFATAETRMARVPVATASVLTEVGVPVHVTPYFRAAKPADPPDLGVFDAHGSAAVPSGQKEGWLRLGTDGLAHIYVGPDETVQAVFLGRGEAGMFVNQSVSAFNAALTVLDRQLPVIAASSDLKAAATAFRELNAEVRQLDDEAFAQRESWWPRVLDDVRHTLNFPFSAAFEYIDAAGAKQVATEATGPGRVHPEELVWARLEGEGIAPQQVRRVYCELEPCMLPGHYCAVWMQQTFPHAEFTHSFDFGSDAESREAGLRGLIIQTAQQSAAGE</sequence>
<dbReference type="InterPro" id="IPR025851">
    <property type="entry name" value="SUKH-4"/>
</dbReference>
<protein>
    <submittedName>
        <fullName evidence="1">SUKH-4 family immunity protein</fullName>
    </submittedName>
</protein>